<dbReference type="EMBL" id="JADYXP020000001">
    <property type="protein sequence ID" value="KAL0133088.1"/>
    <property type="molecule type" value="Genomic_DNA"/>
</dbReference>
<name>A0AAW2H0K0_9HYME</name>
<reference evidence="1 2" key="1">
    <citation type="submission" date="2023-03" db="EMBL/GenBank/DDBJ databases">
        <title>High recombination rates correlate with genetic variation in Cardiocondyla obscurior ants.</title>
        <authorList>
            <person name="Errbii M."/>
        </authorList>
    </citation>
    <scope>NUCLEOTIDE SEQUENCE [LARGE SCALE GENOMIC DNA]</scope>
    <source>
        <strain evidence="1">Alpha-2009</strain>
        <tissue evidence="1">Whole body</tissue>
    </source>
</reference>
<dbReference type="AlphaFoldDB" id="A0AAW2H0K0"/>
<evidence type="ECO:0000313" key="1">
    <source>
        <dbReference type="EMBL" id="KAL0133088.1"/>
    </source>
</evidence>
<proteinExistence type="predicted"/>
<protein>
    <submittedName>
        <fullName evidence="1">Uncharacterized protein</fullName>
    </submittedName>
</protein>
<sequence>MSRHAIAADDWLEGIAFKASLERLGRRLMIPGRVRLSGAVSSNVFREQRVVYPTREHVWKTRFVITKRSAASRNYSTKRQNITYITFTPLRTGYQDIRRARRFIVSAERTAAAGFREASLRFKLSRVPDQWTKTKRKKRRVSSKENSRVEKFAIISVIASHSINGELGYPGQRVKINSTK</sequence>
<evidence type="ECO:0000313" key="2">
    <source>
        <dbReference type="Proteomes" id="UP001430953"/>
    </source>
</evidence>
<comment type="caution">
    <text evidence="1">The sequence shown here is derived from an EMBL/GenBank/DDBJ whole genome shotgun (WGS) entry which is preliminary data.</text>
</comment>
<organism evidence="1 2">
    <name type="scientific">Cardiocondyla obscurior</name>
    <dbReference type="NCBI Taxonomy" id="286306"/>
    <lineage>
        <taxon>Eukaryota</taxon>
        <taxon>Metazoa</taxon>
        <taxon>Ecdysozoa</taxon>
        <taxon>Arthropoda</taxon>
        <taxon>Hexapoda</taxon>
        <taxon>Insecta</taxon>
        <taxon>Pterygota</taxon>
        <taxon>Neoptera</taxon>
        <taxon>Endopterygota</taxon>
        <taxon>Hymenoptera</taxon>
        <taxon>Apocrita</taxon>
        <taxon>Aculeata</taxon>
        <taxon>Formicoidea</taxon>
        <taxon>Formicidae</taxon>
        <taxon>Myrmicinae</taxon>
        <taxon>Cardiocondyla</taxon>
    </lineage>
</organism>
<keyword evidence="2" id="KW-1185">Reference proteome</keyword>
<gene>
    <name evidence="1" type="ORF">PUN28_000691</name>
</gene>
<accession>A0AAW2H0K0</accession>
<dbReference type="Proteomes" id="UP001430953">
    <property type="component" value="Unassembled WGS sequence"/>
</dbReference>